<keyword evidence="1" id="KW-0732">Signal</keyword>
<dbReference type="Proteomes" id="UP000288079">
    <property type="component" value="Unassembled WGS sequence"/>
</dbReference>
<feature type="chain" id="PRO_5019402850" description="Carbohydrate metabolism domain-containing protein" evidence="1">
    <location>
        <begin position="23"/>
        <end position="519"/>
    </location>
</feature>
<keyword evidence="5" id="KW-1185">Reference proteome</keyword>
<evidence type="ECO:0000256" key="1">
    <source>
        <dbReference type="SAM" id="SignalP"/>
    </source>
</evidence>
<name>A0A401LV75_9BACE</name>
<proteinExistence type="predicted"/>
<evidence type="ECO:0000313" key="5">
    <source>
        <dbReference type="Proteomes" id="UP000288079"/>
    </source>
</evidence>
<dbReference type="AlphaFoldDB" id="A0A401LV75"/>
<evidence type="ECO:0000313" key="4">
    <source>
        <dbReference type="EMBL" id="GCB35414.1"/>
    </source>
</evidence>
<protein>
    <recommendedName>
        <fullName evidence="6">Carbohydrate metabolism domain-containing protein</fullName>
    </recommendedName>
</protein>
<dbReference type="Gene3D" id="2.40.128.350">
    <property type="match status" value="1"/>
</dbReference>
<gene>
    <name evidence="4" type="ORF">KGMB02408_23590</name>
</gene>
<reference evidence="4 5" key="1">
    <citation type="submission" date="2018-10" db="EMBL/GenBank/DDBJ databases">
        <title>Draft Genome Sequence of Bacteroides sp. KCTC 15687.</title>
        <authorList>
            <person name="Yu S.Y."/>
            <person name="Kim J.S."/>
            <person name="Oh B.S."/>
            <person name="Park S.H."/>
            <person name="Kang S.W."/>
            <person name="Park J.E."/>
            <person name="Choi S.H."/>
            <person name="Han K.I."/>
            <person name="Lee K.C."/>
            <person name="Eom M.K."/>
            <person name="Suh M.K."/>
            <person name="Lee D.H."/>
            <person name="Yoon H."/>
            <person name="Kim B."/>
            <person name="Yang S.J."/>
            <person name="Lee J.S."/>
            <person name="Lee J.H."/>
        </authorList>
    </citation>
    <scope>NUCLEOTIDE SEQUENCE [LARGE SCALE GENOMIC DNA]</scope>
    <source>
        <strain evidence="4 5">KCTC 15687</strain>
    </source>
</reference>
<evidence type="ECO:0000259" key="3">
    <source>
        <dbReference type="Pfam" id="PF13944"/>
    </source>
</evidence>
<feature type="domain" description="Lipocalin-like" evidence="3">
    <location>
        <begin position="44"/>
        <end position="166"/>
    </location>
</feature>
<dbReference type="Pfam" id="PF13201">
    <property type="entry name" value="PCMD"/>
    <property type="match status" value="1"/>
</dbReference>
<dbReference type="Gene3D" id="2.60.40.2340">
    <property type="match status" value="1"/>
</dbReference>
<feature type="domain" description="Putative carbohydrate metabolism" evidence="2">
    <location>
        <begin position="285"/>
        <end position="517"/>
    </location>
</feature>
<comment type="caution">
    <text evidence="4">The sequence shown here is derived from an EMBL/GenBank/DDBJ whole genome shotgun (WGS) entry which is preliminary data.</text>
</comment>
<organism evidence="4 5">
    <name type="scientific">Bacteroides faecalis</name>
    <dbReference type="NCBI Taxonomy" id="2447885"/>
    <lineage>
        <taxon>Bacteria</taxon>
        <taxon>Pseudomonadati</taxon>
        <taxon>Bacteroidota</taxon>
        <taxon>Bacteroidia</taxon>
        <taxon>Bacteroidales</taxon>
        <taxon>Bacteroidaceae</taxon>
        <taxon>Bacteroides</taxon>
    </lineage>
</organism>
<dbReference type="EMBL" id="BHWB01000006">
    <property type="protein sequence ID" value="GCB35414.1"/>
    <property type="molecule type" value="Genomic_DNA"/>
</dbReference>
<dbReference type="PROSITE" id="PS51257">
    <property type="entry name" value="PROKAR_LIPOPROTEIN"/>
    <property type="match status" value="1"/>
</dbReference>
<feature type="signal peptide" evidence="1">
    <location>
        <begin position="1"/>
        <end position="22"/>
    </location>
</feature>
<dbReference type="InterPro" id="IPR038653">
    <property type="entry name" value="Put_CMD_sf"/>
</dbReference>
<dbReference type="Pfam" id="PF13944">
    <property type="entry name" value="Calycin_like"/>
    <property type="match status" value="1"/>
</dbReference>
<dbReference type="Gene3D" id="2.60.120.890">
    <property type="entry name" value="BT2081, beta-jelly-roll domain"/>
    <property type="match status" value="1"/>
</dbReference>
<dbReference type="InterPro" id="IPR024311">
    <property type="entry name" value="Lipocalin-like"/>
</dbReference>
<dbReference type="InterPro" id="IPR025112">
    <property type="entry name" value="PCMD"/>
</dbReference>
<sequence>MKIMKKSLFYLFMLICSVSLFTACSDDDDEGNGSGNQLTSQVIGGYKGTLNIYLAAGNEEMHIGVDIPKNITIAEASKTSVNMELKDFSFMNMDLGTISLQNCELTKDGDNYKFAGKQKLTVQKYSLVADIDAEGIISGNVVTVNLDIAAKLSDLTQNVRVVYSGTKLTGSESSEAKITNFIFDSDVVTEQPVIDEEKGIITFTVRGNATVDQLKLIPEITVSNKATVTPASGVEQNFGQEVKYTVMAENGNTRVYKVIVKHIINKFDFESWEEQKGEGDVSLGFYSPVGGYWDTSNTGVYLIKAMLGETYPELVDTPFAVEKVTDAHLGTGAAKVSTIDSKGAYGMIPKITAGTLFLGYFNTEYAMTSALMCTRFGLVWNEKPLKVTGFYKYLPGDVYYRCDDPEGAKDIVVEDKSMKDACMISAVLYEISDESEGQYLDGTNIYTSSDRVVALAQFSTDEKVDDYAPFTLTLDYVKEYNSAKKYRFAVIASSSANGDKFSGAPGSALYLDDIEIINE</sequence>
<accession>A0A401LV75</accession>
<evidence type="ECO:0000259" key="2">
    <source>
        <dbReference type="Pfam" id="PF13201"/>
    </source>
</evidence>
<evidence type="ECO:0008006" key="6">
    <source>
        <dbReference type="Google" id="ProtNLM"/>
    </source>
</evidence>